<evidence type="ECO:0000256" key="2">
    <source>
        <dbReference type="ARBA" id="ARBA00023125"/>
    </source>
</evidence>
<keyword evidence="3" id="KW-0804">Transcription</keyword>
<proteinExistence type="predicted"/>
<reference evidence="5 6" key="1">
    <citation type="journal article" date="2019" name="Int. J. Syst. Evol. Microbiol.">
        <title>Clostridium fermenticellae sp. nov., isolated from the mud in a fermentation cellar for the production of the Chinese liquor, baijiu.</title>
        <authorList>
            <person name="Xu P.X."/>
            <person name="Chai L.J."/>
            <person name="Qiu T."/>
            <person name="Zhang X.J."/>
            <person name="Lu Z.M."/>
            <person name="Xiao C."/>
            <person name="Wang S.T."/>
            <person name="Shen C.H."/>
            <person name="Shi J.S."/>
            <person name="Xu Z.H."/>
        </authorList>
    </citation>
    <scope>NUCLEOTIDE SEQUENCE [LARGE SCALE GENOMIC DNA]</scope>
    <source>
        <strain evidence="5 6">JN500901</strain>
    </source>
</reference>
<evidence type="ECO:0000256" key="3">
    <source>
        <dbReference type="ARBA" id="ARBA00023163"/>
    </source>
</evidence>
<dbReference type="SUPFAM" id="SSF48008">
    <property type="entry name" value="GntR ligand-binding domain-like"/>
    <property type="match status" value="1"/>
</dbReference>
<dbReference type="InterPro" id="IPR011711">
    <property type="entry name" value="GntR_C"/>
</dbReference>
<dbReference type="Gene3D" id="1.20.120.530">
    <property type="entry name" value="GntR ligand-binding domain-like"/>
    <property type="match status" value="1"/>
</dbReference>
<organism evidence="5 6">
    <name type="scientific">Clostridium fermenticellae</name>
    <dbReference type="NCBI Taxonomy" id="2068654"/>
    <lineage>
        <taxon>Bacteria</taxon>
        <taxon>Bacillati</taxon>
        <taxon>Bacillota</taxon>
        <taxon>Clostridia</taxon>
        <taxon>Eubacteriales</taxon>
        <taxon>Clostridiaceae</taxon>
        <taxon>Clostridium</taxon>
    </lineage>
</organism>
<dbReference type="InterPro" id="IPR000524">
    <property type="entry name" value="Tscrpt_reg_HTH_GntR"/>
</dbReference>
<dbReference type="InterPro" id="IPR008920">
    <property type="entry name" value="TF_FadR/GntR_C"/>
</dbReference>
<accession>A0A386H4L2</accession>
<dbReference type="InterPro" id="IPR036388">
    <property type="entry name" value="WH-like_DNA-bd_sf"/>
</dbReference>
<dbReference type="PRINTS" id="PR00033">
    <property type="entry name" value="HTHASNC"/>
</dbReference>
<gene>
    <name evidence="5" type="ORF">D4Z93_08995</name>
</gene>
<sequence>MDNTIIIYRSEVENKMGALVKRSLVDQIYVQIRDDIIEQVIPWGMRLNVNELQDKFGVSSTPIREALNRLQKEGLIEYKNNIGANVISIGERDIIEIQEVASTLDCAAIRYSMEKGKIDEMAEELLYNIKCFRESDNEIKRAESIEQFSRVFYKYAENSRLIDMSKLIKGQQSMLRSAYRKEKEGSTSIENHVKIYNSVLKKDVNSAMTFMEQEYKEATEILLNYLK</sequence>
<dbReference type="SUPFAM" id="SSF46785">
    <property type="entry name" value="Winged helix' DNA-binding domain"/>
    <property type="match status" value="1"/>
</dbReference>
<evidence type="ECO:0000259" key="4">
    <source>
        <dbReference type="PROSITE" id="PS50949"/>
    </source>
</evidence>
<dbReference type="EMBL" id="CP032416">
    <property type="protein sequence ID" value="AYD40659.1"/>
    <property type="molecule type" value="Genomic_DNA"/>
</dbReference>
<keyword evidence="6" id="KW-1185">Reference proteome</keyword>
<dbReference type="GO" id="GO:0003700">
    <property type="term" value="F:DNA-binding transcription factor activity"/>
    <property type="evidence" value="ECO:0007669"/>
    <property type="project" value="InterPro"/>
</dbReference>
<dbReference type="PROSITE" id="PS50949">
    <property type="entry name" value="HTH_GNTR"/>
    <property type="match status" value="1"/>
</dbReference>
<protein>
    <submittedName>
        <fullName evidence="5">GntR family transcriptional regulator</fullName>
    </submittedName>
</protein>
<dbReference type="SMART" id="SM00345">
    <property type="entry name" value="HTH_GNTR"/>
    <property type="match status" value="1"/>
</dbReference>
<dbReference type="PANTHER" id="PTHR43537">
    <property type="entry name" value="TRANSCRIPTIONAL REGULATOR, GNTR FAMILY"/>
    <property type="match status" value="1"/>
</dbReference>
<feature type="domain" description="HTH gntR-type" evidence="4">
    <location>
        <begin position="22"/>
        <end position="89"/>
    </location>
</feature>
<dbReference type="InterPro" id="IPR000485">
    <property type="entry name" value="AsnC-type_HTH_dom"/>
</dbReference>
<dbReference type="Pfam" id="PF07729">
    <property type="entry name" value="FCD"/>
    <property type="match status" value="1"/>
</dbReference>
<dbReference type="Pfam" id="PF00392">
    <property type="entry name" value="GntR"/>
    <property type="match status" value="1"/>
</dbReference>
<keyword evidence="1" id="KW-0805">Transcription regulation</keyword>
<evidence type="ECO:0000313" key="6">
    <source>
        <dbReference type="Proteomes" id="UP000266301"/>
    </source>
</evidence>
<dbReference type="InterPro" id="IPR036390">
    <property type="entry name" value="WH_DNA-bd_sf"/>
</dbReference>
<dbReference type="GO" id="GO:0043565">
    <property type="term" value="F:sequence-specific DNA binding"/>
    <property type="evidence" value="ECO:0007669"/>
    <property type="project" value="InterPro"/>
</dbReference>
<evidence type="ECO:0000313" key="5">
    <source>
        <dbReference type="EMBL" id="AYD40659.1"/>
    </source>
</evidence>
<name>A0A386H4L2_9CLOT</name>
<evidence type="ECO:0000256" key="1">
    <source>
        <dbReference type="ARBA" id="ARBA00023015"/>
    </source>
</evidence>
<dbReference type="KEGG" id="cfer:D4Z93_08995"/>
<dbReference type="CDD" id="cd07377">
    <property type="entry name" value="WHTH_GntR"/>
    <property type="match status" value="1"/>
</dbReference>
<dbReference type="PANTHER" id="PTHR43537:SF24">
    <property type="entry name" value="GLUCONATE OPERON TRANSCRIPTIONAL REPRESSOR"/>
    <property type="match status" value="1"/>
</dbReference>
<keyword evidence="2" id="KW-0238">DNA-binding</keyword>
<dbReference type="Proteomes" id="UP000266301">
    <property type="component" value="Chromosome"/>
</dbReference>
<dbReference type="Gene3D" id="1.10.10.10">
    <property type="entry name" value="Winged helix-like DNA-binding domain superfamily/Winged helix DNA-binding domain"/>
    <property type="match status" value="1"/>
</dbReference>
<dbReference type="OrthoDB" id="162982at2"/>
<dbReference type="AlphaFoldDB" id="A0A386H4L2"/>